<dbReference type="SUPFAM" id="SSF56801">
    <property type="entry name" value="Acetyl-CoA synthetase-like"/>
    <property type="match status" value="1"/>
</dbReference>
<dbReference type="AlphaFoldDB" id="A0A381W7F0"/>
<reference evidence="1" key="1">
    <citation type="submission" date="2018-05" db="EMBL/GenBank/DDBJ databases">
        <authorList>
            <person name="Lanie J.A."/>
            <person name="Ng W.-L."/>
            <person name="Kazmierczak K.M."/>
            <person name="Andrzejewski T.M."/>
            <person name="Davidsen T.M."/>
            <person name="Wayne K.J."/>
            <person name="Tettelin H."/>
            <person name="Glass J.I."/>
            <person name="Rusch D."/>
            <person name="Podicherti R."/>
            <person name="Tsui H.-C.T."/>
            <person name="Winkler M.E."/>
        </authorList>
    </citation>
    <scope>NUCLEOTIDE SEQUENCE</scope>
</reference>
<accession>A0A381W7F0</accession>
<name>A0A381W7F0_9ZZZZ</name>
<evidence type="ECO:0008006" key="2">
    <source>
        <dbReference type="Google" id="ProtNLM"/>
    </source>
</evidence>
<feature type="non-terminal residue" evidence="1">
    <location>
        <position position="1"/>
    </location>
</feature>
<dbReference type="EMBL" id="UINC01010800">
    <property type="protein sequence ID" value="SVA47918.1"/>
    <property type="molecule type" value="Genomic_DNA"/>
</dbReference>
<proteinExistence type="predicted"/>
<evidence type="ECO:0000313" key="1">
    <source>
        <dbReference type="EMBL" id="SVA47918.1"/>
    </source>
</evidence>
<organism evidence="1">
    <name type="scientific">marine metagenome</name>
    <dbReference type="NCBI Taxonomy" id="408172"/>
    <lineage>
        <taxon>unclassified sequences</taxon>
        <taxon>metagenomes</taxon>
        <taxon>ecological metagenomes</taxon>
    </lineage>
</organism>
<sequence>DRVEFIDEVPKTSVGKFSKKALRDRFADVEVD</sequence>
<protein>
    <recommendedName>
        <fullName evidence="2">AMP-binding enzyme C-terminal domain-containing protein</fullName>
    </recommendedName>
</protein>
<gene>
    <name evidence="1" type="ORF">METZ01_LOCUS100772</name>
</gene>